<evidence type="ECO:0000256" key="5">
    <source>
        <dbReference type="ARBA" id="ARBA00022475"/>
    </source>
</evidence>
<dbReference type="Pfam" id="PF13614">
    <property type="entry name" value="AAA_31"/>
    <property type="match status" value="1"/>
</dbReference>
<accession>A0AA37TMU7</accession>
<evidence type="ECO:0000256" key="7">
    <source>
        <dbReference type="ARBA" id="ARBA00022679"/>
    </source>
</evidence>
<evidence type="ECO:0000259" key="20">
    <source>
        <dbReference type="Pfam" id="PF13807"/>
    </source>
</evidence>
<dbReference type="GO" id="GO:0004715">
    <property type="term" value="F:non-membrane spanning protein tyrosine kinase activity"/>
    <property type="evidence" value="ECO:0007669"/>
    <property type="project" value="UniProtKB-EC"/>
</dbReference>
<dbReference type="CDD" id="cd05387">
    <property type="entry name" value="BY-kinase"/>
    <property type="match status" value="1"/>
</dbReference>
<dbReference type="EMBL" id="BSPO01000003">
    <property type="protein sequence ID" value="GLS84599.1"/>
    <property type="molecule type" value="Genomic_DNA"/>
</dbReference>
<evidence type="ECO:0000256" key="9">
    <source>
        <dbReference type="ARBA" id="ARBA00022741"/>
    </source>
</evidence>
<evidence type="ECO:0000256" key="14">
    <source>
        <dbReference type="ARBA" id="ARBA00023137"/>
    </source>
</evidence>
<dbReference type="EC" id="2.7.10.2" evidence="4"/>
<keyword evidence="14" id="KW-0829">Tyrosine-protein kinase</keyword>
<sequence length="754" mass="84306">MNDNQMIAGISSVNEKPLDLKKHLFAILKHKWKILFFALVITAVAVAFVLSKPHMYTAKATLMIEPKDSQMLSGDRVFGIDTSSSEYLLTQFEILKSNTISQEVIERLNLQSHKEFNPNLREPMFADLRNYIEIHLAESELAAQLGLTPKVEQIPNEAQRLAQEKALVLASFKSRLVIEPKRKTQLVSISFTSENAALAALIANELGTVYIENNLNAKFQMSKQASEWLGDRMQVLKNRLNESETKLQEFVRKEGLVESDSKAGVSELASRELNELTSKLNEAKNRRVAAASLYNLSTSAENDLAVMSTLPEITNHPLIRDLKLAEGQADRLVMELSQRYGPKHPRMQTAQAELRSTRQKLNKELNELLRGIKNEVTSARNAEAALSAEIQTKKNEYRDLSVKRTRYNELAREVDSNKQLYEMFMGRYKETTASSDFGATIANFTDKAVAPLYPSAPKRKLIVVLAFLTALGFGCVIAVIRDALNEGFVNVQQVEEGLGLNLLAALPKVKFNKSEIEAYLYFNEKDKSFAEGIRTVRTGYMLSNLNSDKKVVLVTSTVPSEGKSTCSTSLAFALSSLEKTLLIDADLRKPSLGTKFKFSGFQPGLANLIAGTHDLEDCLVHDRRSELDILPAGLIPPNPLDLFVSKRFEQILAMLKTKYDRIVIDSAPLQPVSDTHLLAQHCDSCILVIKAATTRQPQVKVAVGRLIQNGVRIDGVILNRMDLKDAHKYGDYQTYSDYYTQNHNKVHGKEARVA</sequence>
<dbReference type="SUPFAM" id="SSF52540">
    <property type="entry name" value="P-loop containing nucleoside triphosphate hydrolases"/>
    <property type="match status" value="1"/>
</dbReference>
<keyword evidence="7" id="KW-0808">Transferase</keyword>
<dbReference type="Pfam" id="PF02706">
    <property type="entry name" value="Wzz"/>
    <property type="match status" value="1"/>
</dbReference>
<feature type="coiled-coil region" evidence="16">
    <location>
        <begin position="347"/>
        <end position="382"/>
    </location>
</feature>
<evidence type="ECO:0000256" key="16">
    <source>
        <dbReference type="SAM" id="Coils"/>
    </source>
</evidence>
<dbReference type="InterPro" id="IPR003856">
    <property type="entry name" value="LPS_length_determ_N"/>
</dbReference>
<comment type="subcellular location">
    <subcellularLocation>
        <location evidence="1">Cell inner membrane</location>
        <topology evidence="1">Multi-pass membrane protein</topology>
    </subcellularLocation>
</comment>
<comment type="caution">
    <text evidence="21">The sequence shown here is derived from an EMBL/GenBank/DDBJ whole genome shotgun (WGS) entry which is preliminary data.</text>
</comment>
<dbReference type="Gene3D" id="3.40.50.300">
    <property type="entry name" value="P-loop containing nucleotide triphosphate hydrolases"/>
    <property type="match status" value="1"/>
</dbReference>
<feature type="domain" description="Polysaccharide chain length determinant N-terminal" evidence="18">
    <location>
        <begin position="18"/>
        <end position="107"/>
    </location>
</feature>
<evidence type="ECO:0000256" key="4">
    <source>
        <dbReference type="ARBA" id="ARBA00011903"/>
    </source>
</evidence>
<feature type="coiled-coil region" evidence="16">
    <location>
        <begin position="233"/>
        <end position="293"/>
    </location>
</feature>
<gene>
    <name evidence="21" type="ORF">GCM10007894_25760</name>
</gene>
<evidence type="ECO:0000256" key="15">
    <source>
        <dbReference type="ARBA" id="ARBA00051245"/>
    </source>
</evidence>
<keyword evidence="11" id="KW-0067">ATP-binding</keyword>
<evidence type="ECO:0000256" key="8">
    <source>
        <dbReference type="ARBA" id="ARBA00022692"/>
    </source>
</evidence>
<name>A0AA37TMU7_9GAMM</name>
<feature type="transmembrane region" description="Helical" evidence="17">
    <location>
        <begin position="32"/>
        <end position="50"/>
    </location>
</feature>
<evidence type="ECO:0000259" key="19">
    <source>
        <dbReference type="Pfam" id="PF13614"/>
    </source>
</evidence>
<dbReference type="Pfam" id="PF13807">
    <property type="entry name" value="GNVR"/>
    <property type="match status" value="1"/>
</dbReference>
<keyword evidence="13 17" id="KW-0472">Membrane</keyword>
<dbReference type="PANTHER" id="PTHR32309">
    <property type="entry name" value="TYROSINE-PROTEIN KINASE"/>
    <property type="match status" value="1"/>
</dbReference>
<keyword evidence="6" id="KW-0997">Cell inner membrane</keyword>
<evidence type="ECO:0000256" key="6">
    <source>
        <dbReference type="ARBA" id="ARBA00022519"/>
    </source>
</evidence>
<organism evidence="21 22">
    <name type="scientific">Paraferrimonas haliotis</name>
    <dbReference type="NCBI Taxonomy" id="2013866"/>
    <lineage>
        <taxon>Bacteria</taxon>
        <taxon>Pseudomonadati</taxon>
        <taxon>Pseudomonadota</taxon>
        <taxon>Gammaproteobacteria</taxon>
        <taxon>Alteromonadales</taxon>
        <taxon>Ferrimonadaceae</taxon>
        <taxon>Paraferrimonas</taxon>
    </lineage>
</organism>
<feature type="domain" description="Tyrosine-protein kinase G-rich" evidence="20">
    <location>
        <begin position="409"/>
        <end position="482"/>
    </location>
</feature>
<dbReference type="Proteomes" id="UP001157439">
    <property type="component" value="Unassembled WGS sequence"/>
</dbReference>
<dbReference type="RefSeq" id="WP_095499068.1">
    <property type="nucleotide sequence ID" value="NZ_BSPO01000003.1"/>
</dbReference>
<feature type="transmembrane region" description="Helical" evidence="17">
    <location>
        <begin position="461"/>
        <end position="480"/>
    </location>
</feature>
<evidence type="ECO:0000256" key="13">
    <source>
        <dbReference type="ARBA" id="ARBA00023136"/>
    </source>
</evidence>
<keyword evidence="22" id="KW-1185">Reference proteome</keyword>
<evidence type="ECO:0000313" key="22">
    <source>
        <dbReference type="Proteomes" id="UP001157439"/>
    </source>
</evidence>
<dbReference type="PANTHER" id="PTHR32309:SF13">
    <property type="entry name" value="FERRIC ENTEROBACTIN TRANSPORT PROTEIN FEPE"/>
    <property type="match status" value="1"/>
</dbReference>
<keyword evidence="9" id="KW-0547">Nucleotide-binding</keyword>
<keyword evidence="5" id="KW-1003">Cell membrane</keyword>
<protein>
    <recommendedName>
        <fullName evidence="4">non-specific protein-tyrosine kinase</fullName>
        <ecNumber evidence="4">2.7.10.2</ecNumber>
    </recommendedName>
</protein>
<dbReference type="InterPro" id="IPR005702">
    <property type="entry name" value="Wzc-like_C"/>
</dbReference>
<reference evidence="21 22" key="1">
    <citation type="journal article" date="2014" name="Int. J. Syst. Evol. Microbiol.">
        <title>Complete genome sequence of Corynebacterium casei LMG S-19264T (=DSM 44701T), isolated from a smear-ripened cheese.</title>
        <authorList>
            <consortium name="US DOE Joint Genome Institute (JGI-PGF)"/>
            <person name="Walter F."/>
            <person name="Albersmeier A."/>
            <person name="Kalinowski J."/>
            <person name="Ruckert C."/>
        </authorList>
    </citation>
    <scope>NUCLEOTIDE SEQUENCE [LARGE SCALE GENOMIC DNA]</scope>
    <source>
        <strain evidence="21 22">NBRC 112785</strain>
    </source>
</reference>
<evidence type="ECO:0000256" key="10">
    <source>
        <dbReference type="ARBA" id="ARBA00022777"/>
    </source>
</evidence>
<evidence type="ECO:0000256" key="12">
    <source>
        <dbReference type="ARBA" id="ARBA00022989"/>
    </source>
</evidence>
<dbReference type="GO" id="GO:0005524">
    <property type="term" value="F:ATP binding"/>
    <property type="evidence" value="ECO:0007669"/>
    <property type="project" value="UniProtKB-KW"/>
</dbReference>
<comment type="similarity">
    <text evidence="3">Belongs to the etk/wzc family.</text>
</comment>
<evidence type="ECO:0000256" key="11">
    <source>
        <dbReference type="ARBA" id="ARBA00022840"/>
    </source>
</evidence>
<comment type="similarity">
    <text evidence="2">Belongs to the CpsD/CapB family.</text>
</comment>
<keyword evidence="10" id="KW-0418">Kinase</keyword>
<proteinExistence type="inferred from homology"/>
<evidence type="ECO:0000256" key="3">
    <source>
        <dbReference type="ARBA" id="ARBA00008883"/>
    </source>
</evidence>
<keyword evidence="16" id="KW-0175">Coiled coil</keyword>
<feature type="domain" description="AAA" evidence="19">
    <location>
        <begin position="562"/>
        <end position="690"/>
    </location>
</feature>
<keyword evidence="12 17" id="KW-1133">Transmembrane helix</keyword>
<evidence type="ECO:0000256" key="1">
    <source>
        <dbReference type="ARBA" id="ARBA00004429"/>
    </source>
</evidence>
<comment type="catalytic activity">
    <reaction evidence="15">
        <text>L-tyrosyl-[protein] + ATP = O-phospho-L-tyrosyl-[protein] + ADP + H(+)</text>
        <dbReference type="Rhea" id="RHEA:10596"/>
        <dbReference type="Rhea" id="RHEA-COMP:10136"/>
        <dbReference type="Rhea" id="RHEA-COMP:20101"/>
        <dbReference type="ChEBI" id="CHEBI:15378"/>
        <dbReference type="ChEBI" id="CHEBI:30616"/>
        <dbReference type="ChEBI" id="CHEBI:46858"/>
        <dbReference type="ChEBI" id="CHEBI:61978"/>
        <dbReference type="ChEBI" id="CHEBI:456216"/>
        <dbReference type="EC" id="2.7.10.2"/>
    </reaction>
</comment>
<dbReference type="InterPro" id="IPR032807">
    <property type="entry name" value="GNVR"/>
</dbReference>
<evidence type="ECO:0000256" key="17">
    <source>
        <dbReference type="SAM" id="Phobius"/>
    </source>
</evidence>
<evidence type="ECO:0000259" key="18">
    <source>
        <dbReference type="Pfam" id="PF02706"/>
    </source>
</evidence>
<evidence type="ECO:0000256" key="2">
    <source>
        <dbReference type="ARBA" id="ARBA00007316"/>
    </source>
</evidence>
<dbReference type="GO" id="GO:0005886">
    <property type="term" value="C:plasma membrane"/>
    <property type="evidence" value="ECO:0007669"/>
    <property type="project" value="UniProtKB-SubCell"/>
</dbReference>
<evidence type="ECO:0000313" key="21">
    <source>
        <dbReference type="EMBL" id="GLS84599.1"/>
    </source>
</evidence>
<keyword evidence="8 17" id="KW-0812">Transmembrane</keyword>
<dbReference type="NCBIfam" id="TIGR01007">
    <property type="entry name" value="eps_fam"/>
    <property type="match status" value="1"/>
</dbReference>
<dbReference type="InterPro" id="IPR025669">
    <property type="entry name" value="AAA_dom"/>
</dbReference>
<dbReference type="InterPro" id="IPR027417">
    <property type="entry name" value="P-loop_NTPase"/>
</dbReference>
<dbReference type="InterPro" id="IPR050445">
    <property type="entry name" value="Bact_polysacc_biosynth/exp"/>
</dbReference>
<dbReference type="AlphaFoldDB" id="A0AA37TMU7"/>